<keyword evidence="2" id="KW-1185">Reference proteome</keyword>
<sequence>MVPTRIQTTEFGELKVKAYSMLRGQVQNEYAKARDGIDQHGRRWKENKWNGHWRLTRLEGGGVYYLRPAMGILDAMIAAGGVLGGVDDIEDILICLREVAEDLERGGIYVRWMDRPGIRLRRVK</sequence>
<gene>
    <name evidence="1" type="ORF">PAC_07750</name>
</gene>
<dbReference type="EMBL" id="FJOG01000010">
    <property type="protein sequence ID" value="CZR57861.1"/>
    <property type="molecule type" value="Genomic_DNA"/>
</dbReference>
<name>A0A1L7WYM3_9HELO</name>
<organism evidence="1 2">
    <name type="scientific">Phialocephala subalpina</name>
    <dbReference type="NCBI Taxonomy" id="576137"/>
    <lineage>
        <taxon>Eukaryota</taxon>
        <taxon>Fungi</taxon>
        <taxon>Dikarya</taxon>
        <taxon>Ascomycota</taxon>
        <taxon>Pezizomycotina</taxon>
        <taxon>Leotiomycetes</taxon>
        <taxon>Helotiales</taxon>
        <taxon>Mollisiaceae</taxon>
        <taxon>Phialocephala</taxon>
        <taxon>Phialocephala fortinii species complex</taxon>
    </lineage>
</organism>
<protein>
    <submittedName>
        <fullName evidence="1">Uncharacterized protein</fullName>
    </submittedName>
</protein>
<dbReference type="Proteomes" id="UP000184330">
    <property type="component" value="Unassembled WGS sequence"/>
</dbReference>
<dbReference type="AlphaFoldDB" id="A0A1L7WYM3"/>
<proteinExistence type="predicted"/>
<reference evidence="1 2" key="1">
    <citation type="submission" date="2016-03" db="EMBL/GenBank/DDBJ databases">
        <authorList>
            <person name="Ploux O."/>
        </authorList>
    </citation>
    <scope>NUCLEOTIDE SEQUENCE [LARGE SCALE GENOMIC DNA]</scope>
    <source>
        <strain evidence="1 2">UAMH 11012</strain>
    </source>
</reference>
<evidence type="ECO:0000313" key="1">
    <source>
        <dbReference type="EMBL" id="CZR57861.1"/>
    </source>
</evidence>
<accession>A0A1L7WYM3</accession>
<evidence type="ECO:0000313" key="2">
    <source>
        <dbReference type="Proteomes" id="UP000184330"/>
    </source>
</evidence>